<organism evidence="2 3">
    <name type="scientific">Elioraea tepida</name>
    <dbReference type="NCBI Taxonomy" id="2843330"/>
    <lineage>
        <taxon>Bacteria</taxon>
        <taxon>Pseudomonadati</taxon>
        <taxon>Pseudomonadota</taxon>
        <taxon>Alphaproteobacteria</taxon>
        <taxon>Acetobacterales</taxon>
        <taxon>Elioraeaceae</taxon>
        <taxon>Elioraea</taxon>
    </lineage>
</organism>
<reference evidence="2" key="1">
    <citation type="submission" date="2021-06" db="EMBL/GenBank/DDBJ databases">
        <title>Elioraea tepida, sp. nov., a moderately thermophilic aerobic anoxygenic phototrophic bacterium isolated from an alkaline siliceous hot spring mat community in Yellowstone National Park, WY, USA.</title>
        <authorList>
            <person name="Saini M.K."/>
            <person name="Yoshida S."/>
            <person name="Sebastian A."/>
            <person name="Hirose S."/>
            <person name="Hara E."/>
            <person name="Tamaki H."/>
            <person name="Soulier N.T."/>
            <person name="Albert I."/>
            <person name="Hanada S."/>
            <person name="Bryant D.A."/>
            <person name="Tank M."/>
        </authorList>
    </citation>
    <scope>NUCLEOTIDE SEQUENCE</scope>
    <source>
        <strain evidence="2">MS-P2</strain>
    </source>
</reference>
<dbReference type="GO" id="GO:0003700">
    <property type="term" value="F:DNA-binding transcription factor activity"/>
    <property type="evidence" value="ECO:0007669"/>
    <property type="project" value="InterPro"/>
</dbReference>
<keyword evidence="3" id="KW-1185">Reference proteome</keyword>
<dbReference type="InterPro" id="IPR051815">
    <property type="entry name" value="Molybdate_resp_trans_reg"/>
</dbReference>
<dbReference type="EMBL" id="CP076448">
    <property type="protein sequence ID" value="QXM23963.1"/>
    <property type="molecule type" value="Genomic_DNA"/>
</dbReference>
<gene>
    <name evidence="2" type="ORF">KO353_11795</name>
</gene>
<accession>A0A975YJ12</accession>
<dbReference type="AlphaFoldDB" id="A0A975YJ12"/>
<dbReference type="Proteomes" id="UP000694001">
    <property type="component" value="Chromosome"/>
</dbReference>
<dbReference type="Pfam" id="PF00126">
    <property type="entry name" value="HTH_1"/>
    <property type="match status" value="1"/>
</dbReference>
<dbReference type="PANTHER" id="PTHR30432">
    <property type="entry name" value="TRANSCRIPTIONAL REGULATOR MODE"/>
    <property type="match status" value="1"/>
</dbReference>
<proteinExistence type="predicted"/>
<dbReference type="KEGG" id="elio:KO353_11795"/>
<dbReference type="PANTHER" id="PTHR30432:SF1">
    <property type="entry name" value="DNA-BINDING TRANSCRIPTIONAL DUAL REGULATOR MODE"/>
    <property type="match status" value="1"/>
</dbReference>
<evidence type="ECO:0000259" key="1">
    <source>
        <dbReference type="Pfam" id="PF00126"/>
    </source>
</evidence>
<protein>
    <submittedName>
        <fullName evidence="2">LysR family transcriptional regulator</fullName>
    </submittedName>
</protein>
<name>A0A975YJ12_9PROT</name>
<evidence type="ECO:0000313" key="3">
    <source>
        <dbReference type="Proteomes" id="UP000694001"/>
    </source>
</evidence>
<dbReference type="InterPro" id="IPR000847">
    <property type="entry name" value="LysR_HTH_N"/>
</dbReference>
<evidence type="ECO:0000313" key="2">
    <source>
        <dbReference type="EMBL" id="QXM23963.1"/>
    </source>
</evidence>
<dbReference type="RefSeq" id="WP_218284903.1">
    <property type="nucleotide sequence ID" value="NZ_CP076448.1"/>
</dbReference>
<sequence length="122" mass="12587">MKRRGKGALPALHVRVDLVPGVSFGPGKADLLQGIAETGSIAAAGRRLGMSYKRAWSLVETLNRMFRAPLVSATKGGLSGGGAVLTPEGEAVLARYRAIQARVAAAAAEELAALHAAAADRR</sequence>
<feature type="domain" description="HTH lysR-type" evidence="1">
    <location>
        <begin position="32"/>
        <end position="90"/>
    </location>
</feature>